<evidence type="ECO:0000256" key="13">
    <source>
        <dbReference type="ARBA" id="ARBA00023136"/>
    </source>
</evidence>
<dbReference type="GO" id="GO:0005506">
    <property type="term" value="F:iron ion binding"/>
    <property type="evidence" value="ECO:0007669"/>
    <property type="project" value="InterPro"/>
</dbReference>
<dbReference type="AlphaFoldDB" id="A0AAD7TSP4"/>
<evidence type="ECO:0000256" key="15">
    <source>
        <dbReference type="SAM" id="MobiDB-lite"/>
    </source>
</evidence>
<comment type="similarity">
    <text evidence="4">Belongs to the cytochrome P450 family.</text>
</comment>
<dbReference type="PROSITE" id="PS00086">
    <property type="entry name" value="CYTOCHROME_P450"/>
    <property type="match status" value="1"/>
</dbReference>
<evidence type="ECO:0000256" key="5">
    <source>
        <dbReference type="ARBA" id="ARBA00022617"/>
    </source>
</evidence>
<keyword evidence="11 14" id="KW-0408">Iron</keyword>
<keyword evidence="6" id="KW-0812">Transmembrane</keyword>
<feature type="domain" description="EF-hand" evidence="16">
    <location>
        <begin position="632"/>
        <end position="667"/>
    </location>
</feature>
<keyword evidence="5 14" id="KW-0349">Heme</keyword>
<dbReference type="PROSITE" id="PS00018">
    <property type="entry name" value="EF_HAND_1"/>
    <property type="match status" value="2"/>
</dbReference>
<dbReference type="SMART" id="SM00054">
    <property type="entry name" value="EFh"/>
    <property type="match status" value="4"/>
</dbReference>
<dbReference type="PRINTS" id="PR00463">
    <property type="entry name" value="EP450I"/>
</dbReference>
<evidence type="ECO:0000256" key="2">
    <source>
        <dbReference type="ARBA" id="ARBA00004167"/>
    </source>
</evidence>
<keyword evidence="8" id="KW-0106">Calcium</keyword>
<dbReference type="InterPro" id="IPR011992">
    <property type="entry name" value="EF-hand-dom_pair"/>
</dbReference>
<dbReference type="Pfam" id="PF00067">
    <property type="entry name" value="p450"/>
    <property type="match status" value="1"/>
</dbReference>
<dbReference type="InterPro" id="IPR002048">
    <property type="entry name" value="EF_hand_dom"/>
</dbReference>
<comment type="cofactor">
    <cofactor evidence="1 14">
        <name>heme</name>
        <dbReference type="ChEBI" id="CHEBI:30413"/>
    </cofactor>
</comment>
<reference evidence="17" key="1">
    <citation type="submission" date="2022-11" db="EMBL/GenBank/DDBJ databases">
        <title>Genome Sequence of Cubamyces cubensis.</title>
        <authorList>
            <person name="Buettner E."/>
        </authorList>
    </citation>
    <scope>NUCLEOTIDE SEQUENCE</scope>
    <source>
        <strain evidence="17">MPL-01</strain>
    </source>
</reference>
<dbReference type="InterPro" id="IPR001128">
    <property type="entry name" value="Cyt_P450"/>
</dbReference>
<dbReference type="Pfam" id="PF13499">
    <property type="entry name" value="EF-hand_7"/>
    <property type="match status" value="1"/>
</dbReference>
<keyword evidence="9" id="KW-1133">Transmembrane helix</keyword>
<proteinExistence type="inferred from homology"/>
<keyword evidence="7 14" id="KW-0479">Metal-binding</keyword>
<evidence type="ECO:0000256" key="11">
    <source>
        <dbReference type="ARBA" id="ARBA00023004"/>
    </source>
</evidence>
<dbReference type="InterPro" id="IPR018247">
    <property type="entry name" value="EF_Hand_1_Ca_BS"/>
</dbReference>
<dbReference type="InterPro" id="IPR036396">
    <property type="entry name" value="Cyt_P450_sf"/>
</dbReference>
<dbReference type="PANTHER" id="PTHR46300">
    <property type="entry name" value="P450, PUTATIVE (EUROFUNG)-RELATED-RELATED"/>
    <property type="match status" value="1"/>
</dbReference>
<feature type="region of interest" description="Disordered" evidence="15">
    <location>
        <begin position="542"/>
        <end position="562"/>
    </location>
</feature>
<feature type="compositionally biased region" description="Gly residues" evidence="15">
    <location>
        <begin position="542"/>
        <end position="554"/>
    </location>
</feature>
<dbReference type="InterPro" id="IPR002401">
    <property type="entry name" value="Cyt_P450_E_grp-I"/>
</dbReference>
<evidence type="ECO:0000313" key="18">
    <source>
        <dbReference type="Proteomes" id="UP001215151"/>
    </source>
</evidence>
<gene>
    <name evidence="17" type="ORF">ONZ51_g7251</name>
</gene>
<comment type="caution">
    <text evidence="17">The sequence shown here is derived from an EMBL/GenBank/DDBJ whole genome shotgun (WGS) entry which is preliminary data.</text>
</comment>
<dbReference type="GO" id="GO:0004497">
    <property type="term" value="F:monooxygenase activity"/>
    <property type="evidence" value="ECO:0007669"/>
    <property type="project" value="UniProtKB-KW"/>
</dbReference>
<keyword evidence="13" id="KW-0472">Membrane</keyword>
<evidence type="ECO:0000256" key="9">
    <source>
        <dbReference type="ARBA" id="ARBA00022989"/>
    </source>
</evidence>
<evidence type="ECO:0000256" key="14">
    <source>
        <dbReference type="PIRSR" id="PIRSR602401-1"/>
    </source>
</evidence>
<dbReference type="PANTHER" id="PTHR46300:SF7">
    <property type="entry name" value="P450, PUTATIVE (EUROFUNG)-RELATED"/>
    <property type="match status" value="1"/>
</dbReference>
<comment type="pathway">
    <text evidence="3">Secondary metabolite biosynthesis.</text>
</comment>
<sequence length="776" mass="86339">MTFMISEHITLAICAGIAASLVLGTWTWKKSNALPLPPGPRGLPFLGNLFDIPRKAAWKTFAEWGNAYGDVVHLNVLGRSIILLNSAEATSDLLEGRFAIYSDRPYFPLMEIVGHQWNFGFMPYGKQWRALRRLFNSKYGTSQGLRMFYDSHRVTMGKLLLSTLQDPDAFTEHLRLRSGQLIIDVTYGIMIESVEDPLLKCAEAVMDTTSVALSPPMWLMNPSAIMQFIPKWLGGSAVSLQLQRWRADLEELRNGAFSISKERLKEGTARPSYAASLLQELAPADGSEEEGMIRDTAALAYGAAFETIIISGEVFLLAITLHPDVQLRAQEEIDRVVGSHRLPDFSDRERLPYVTAIMKEVLRWHPPAPTGIPHLVNEDNSYKGYHIPRGSIVMGNIWAITHDPLKYSDPSAFKPERYLREDGTFDCIKNDPSRYVFGFGRRICPGKALAEDSTWLTVAQFLAVFSVSLPEGSPPPQVEFVSGAISLQAVPHRCTSFISYYHHKTSSSRTTYKQQGYGGGYGGASGGGGYGGGGYAPPPGAPGGYGGGGPGPGGFAPMPSGPPHGADPQLWSWFTAVDTDRSGHITVHELQKALINGDWTPFDLDTVKLLMTIFDTDRSGTIGFNEFAGLWKYIKDWQNVYRHFDRDRSGSIDTNELHEALRQFGYNLSPQLIQLVERKYGEFRDCPLTPSLLLLLSPARHREVAHKSTRRRGRCSERLRARGRSTLGGDHVRPALVRACVVIKQVTESFQRLDTDRDGWVQINYEQFMHTVLSLP</sequence>
<evidence type="ECO:0000256" key="6">
    <source>
        <dbReference type="ARBA" id="ARBA00022692"/>
    </source>
</evidence>
<organism evidence="17 18">
    <name type="scientific">Trametes cubensis</name>
    <dbReference type="NCBI Taxonomy" id="1111947"/>
    <lineage>
        <taxon>Eukaryota</taxon>
        <taxon>Fungi</taxon>
        <taxon>Dikarya</taxon>
        <taxon>Basidiomycota</taxon>
        <taxon>Agaricomycotina</taxon>
        <taxon>Agaricomycetes</taxon>
        <taxon>Polyporales</taxon>
        <taxon>Polyporaceae</taxon>
        <taxon>Trametes</taxon>
    </lineage>
</organism>
<evidence type="ECO:0000256" key="4">
    <source>
        <dbReference type="ARBA" id="ARBA00010617"/>
    </source>
</evidence>
<dbReference type="GO" id="GO:0005509">
    <property type="term" value="F:calcium ion binding"/>
    <property type="evidence" value="ECO:0007669"/>
    <property type="project" value="InterPro"/>
</dbReference>
<comment type="subcellular location">
    <subcellularLocation>
        <location evidence="2">Membrane</location>
        <topology evidence="2">Single-pass membrane protein</topology>
    </subcellularLocation>
</comment>
<evidence type="ECO:0000256" key="10">
    <source>
        <dbReference type="ARBA" id="ARBA00023002"/>
    </source>
</evidence>
<dbReference type="Proteomes" id="UP001215151">
    <property type="component" value="Unassembled WGS sequence"/>
</dbReference>
<feature type="binding site" description="axial binding residue" evidence="14">
    <location>
        <position position="444"/>
    </location>
    <ligand>
        <name>heme</name>
        <dbReference type="ChEBI" id="CHEBI:30413"/>
    </ligand>
    <ligandPart>
        <name>Fe</name>
        <dbReference type="ChEBI" id="CHEBI:18248"/>
    </ligandPart>
</feature>
<evidence type="ECO:0000259" key="16">
    <source>
        <dbReference type="PROSITE" id="PS50222"/>
    </source>
</evidence>
<dbReference type="Gene3D" id="1.10.630.10">
    <property type="entry name" value="Cytochrome P450"/>
    <property type="match status" value="1"/>
</dbReference>
<evidence type="ECO:0000256" key="3">
    <source>
        <dbReference type="ARBA" id="ARBA00005179"/>
    </source>
</evidence>
<dbReference type="InterPro" id="IPR017972">
    <property type="entry name" value="Cyt_P450_CS"/>
</dbReference>
<dbReference type="CDD" id="cd16180">
    <property type="entry name" value="EFh_PEF_Group_I"/>
    <property type="match status" value="1"/>
</dbReference>
<name>A0AAD7TSP4_9APHY</name>
<evidence type="ECO:0000313" key="17">
    <source>
        <dbReference type="EMBL" id="KAJ8474393.1"/>
    </source>
</evidence>
<dbReference type="GO" id="GO:0016705">
    <property type="term" value="F:oxidoreductase activity, acting on paired donors, with incorporation or reduction of molecular oxygen"/>
    <property type="evidence" value="ECO:0007669"/>
    <property type="project" value="InterPro"/>
</dbReference>
<dbReference type="PROSITE" id="PS50222">
    <property type="entry name" value="EF_HAND_2"/>
    <property type="match status" value="2"/>
</dbReference>
<protein>
    <recommendedName>
        <fullName evidence="16">EF-hand domain-containing protein</fullName>
    </recommendedName>
</protein>
<dbReference type="InterPro" id="IPR050364">
    <property type="entry name" value="Cytochrome_P450_fung"/>
</dbReference>
<evidence type="ECO:0000256" key="8">
    <source>
        <dbReference type="ARBA" id="ARBA00022837"/>
    </source>
</evidence>
<keyword evidence="10" id="KW-0560">Oxidoreductase</keyword>
<dbReference type="Gene3D" id="1.10.238.10">
    <property type="entry name" value="EF-hand"/>
    <property type="match status" value="1"/>
</dbReference>
<dbReference type="SUPFAM" id="SSF47473">
    <property type="entry name" value="EF-hand"/>
    <property type="match status" value="1"/>
</dbReference>
<accession>A0AAD7TSP4</accession>
<evidence type="ECO:0000256" key="12">
    <source>
        <dbReference type="ARBA" id="ARBA00023033"/>
    </source>
</evidence>
<keyword evidence="12" id="KW-0503">Monooxygenase</keyword>
<dbReference type="GO" id="GO:0020037">
    <property type="term" value="F:heme binding"/>
    <property type="evidence" value="ECO:0007669"/>
    <property type="project" value="InterPro"/>
</dbReference>
<dbReference type="Pfam" id="PF13405">
    <property type="entry name" value="EF-hand_6"/>
    <property type="match status" value="1"/>
</dbReference>
<dbReference type="GO" id="GO:0016020">
    <property type="term" value="C:membrane"/>
    <property type="evidence" value="ECO:0007669"/>
    <property type="project" value="UniProtKB-SubCell"/>
</dbReference>
<feature type="domain" description="EF-hand" evidence="16">
    <location>
        <begin position="565"/>
        <end position="600"/>
    </location>
</feature>
<dbReference type="SUPFAM" id="SSF48264">
    <property type="entry name" value="Cytochrome P450"/>
    <property type="match status" value="1"/>
</dbReference>
<evidence type="ECO:0000256" key="7">
    <source>
        <dbReference type="ARBA" id="ARBA00022723"/>
    </source>
</evidence>
<dbReference type="EMBL" id="JAPEVG010000190">
    <property type="protein sequence ID" value="KAJ8474393.1"/>
    <property type="molecule type" value="Genomic_DNA"/>
</dbReference>
<evidence type="ECO:0000256" key="1">
    <source>
        <dbReference type="ARBA" id="ARBA00001971"/>
    </source>
</evidence>
<dbReference type="CDD" id="cd11065">
    <property type="entry name" value="CYP64-like"/>
    <property type="match status" value="1"/>
</dbReference>
<keyword evidence="18" id="KW-1185">Reference proteome</keyword>